<organism evidence="2">
    <name type="scientific">Ignisphaera aggregans</name>
    <dbReference type="NCBI Taxonomy" id="334771"/>
    <lineage>
        <taxon>Archaea</taxon>
        <taxon>Thermoproteota</taxon>
        <taxon>Thermoprotei</taxon>
        <taxon>Desulfurococcales</taxon>
        <taxon>Desulfurococcaceae</taxon>
        <taxon>Ignisphaera</taxon>
    </lineage>
</organism>
<dbReference type="NCBIfam" id="TIGR01764">
    <property type="entry name" value="excise"/>
    <property type="match status" value="1"/>
</dbReference>
<comment type="caution">
    <text evidence="2">The sequence shown here is derived from an EMBL/GenBank/DDBJ whole genome shotgun (WGS) entry which is preliminary data.</text>
</comment>
<dbReference type="InterPro" id="IPR010093">
    <property type="entry name" value="SinI_DNA-bd"/>
</dbReference>
<dbReference type="EMBL" id="DRUB01000023">
    <property type="protein sequence ID" value="HHR95416.1"/>
    <property type="molecule type" value="Genomic_DNA"/>
</dbReference>
<dbReference type="GO" id="GO:0003677">
    <property type="term" value="F:DNA binding"/>
    <property type="evidence" value="ECO:0007669"/>
    <property type="project" value="InterPro"/>
</dbReference>
<evidence type="ECO:0000259" key="1">
    <source>
        <dbReference type="Pfam" id="PF12728"/>
    </source>
</evidence>
<name>A0A7C5Z403_9CREN</name>
<reference evidence="2" key="1">
    <citation type="journal article" date="2020" name="mSystems">
        <title>Genome- and Community-Level Interaction Insights into Carbon Utilization and Element Cycling Functions of Hydrothermarchaeota in Hydrothermal Sediment.</title>
        <authorList>
            <person name="Zhou Z."/>
            <person name="Liu Y."/>
            <person name="Xu W."/>
            <person name="Pan J."/>
            <person name="Luo Z.H."/>
            <person name="Li M."/>
        </authorList>
    </citation>
    <scope>NUCLEOTIDE SEQUENCE [LARGE SCALE GENOMIC DNA]</scope>
    <source>
        <strain evidence="2">SpSt-1</strain>
    </source>
</reference>
<proteinExistence type="predicted"/>
<protein>
    <submittedName>
        <fullName evidence="2">Helix-turn-helix domain-containing protein</fullName>
    </submittedName>
</protein>
<dbReference type="AlphaFoldDB" id="A0A7C5Z403"/>
<feature type="domain" description="Helix-turn-helix" evidence="1">
    <location>
        <begin position="4"/>
        <end position="29"/>
    </location>
</feature>
<gene>
    <name evidence="2" type="ORF">ENL47_00945</name>
</gene>
<evidence type="ECO:0000313" key="2">
    <source>
        <dbReference type="EMBL" id="HHR95416.1"/>
    </source>
</evidence>
<accession>A0A7C5Z403</accession>
<dbReference type="InterPro" id="IPR009061">
    <property type="entry name" value="DNA-bd_dom_put_sf"/>
</dbReference>
<dbReference type="Pfam" id="PF12728">
    <property type="entry name" value="HTH_17"/>
    <property type="match status" value="1"/>
</dbReference>
<dbReference type="Gene3D" id="1.10.1660.10">
    <property type="match status" value="1"/>
</dbReference>
<sequence>MERYYSTREVCEALGIANRTVRRWIKKGREAVSGF</sequence>
<dbReference type="SUPFAM" id="SSF46955">
    <property type="entry name" value="Putative DNA-binding domain"/>
    <property type="match status" value="1"/>
</dbReference>
<dbReference type="InterPro" id="IPR041657">
    <property type="entry name" value="HTH_17"/>
</dbReference>